<dbReference type="InterPro" id="IPR036179">
    <property type="entry name" value="Ig-like_dom_sf"/>
</dbReference>
<keyword evidence="4" id="KW-0393">Immunoglobulin domain</keyword>
<keyword evidence="3" id="KW-0675">Receptor</keyword>
<dbReference type="InterPro" id="IPR007110">
    <property type="entry name" value="Ig-like_dom"/>
</dbReference>
<keyword evidence="5" id="KW-1279">T cell receptor</keyword>
<evidence type="ECO:0000256" key="5">
    <source>
        <dbReference type="ARBA" id="ARBA00043266"/>
    </source>
</evidence>
<dbReference type="STRING" id="137246.A0A401RNS6"/>
<dbReference type="PANTHER" id="PTHR19367:SF18">
    <property type="entry name" value="T CELL RECEPTOR ALPHA VARIABLE 16"/>
    <property type="match status" value="1"/>
</dbReference>
<proteinExistence type="predicted"/>
<sequence length="319" mass="36773">MLFALEVDIKCLLCFLLVLMAVVPGTSGQYSVSQDPTEWTIQEGHTTSLNCRYTAAELAGETLFWYIQTPEEAPRYLLQRYNKQQGDRSKDFTDRFSAHLDKEKKTIPLSISEAQVSDSAVYYCALSSTLIRRSSRPVQKPARQLYGLRLDKTAEHNKNTLLRIFFSRVFCLSFYSAKLCLNTSLYQFTFLERLIVAFCFLKCYVPDLSDAVPISQQHYSFMQTEGKDVTLNCNYTGDGYYLFWYRQFPGKPPEFPVRRHTSGSAKWKADFAQTRFSDAFQKTEDSYRLNISQLLLSDTAVYDCAINLTVTEWSEILVH</sequence>
<evidence type="ECO:0000256" key="6">
    <source>
        <dbReference type="SAM" id="SignalP"/>
    </source>
</evidence>
<evidence type="ECO:0000313" key="9">
    <source>
        <dbReference type="Proteomes" id="UP000287033"/>
    </source>
</evidence>
<evidence type="ECO:0000313" key="8">
    <source>
        <dbReference type="EMBL" id="GCC19782.1"/>
    </source>
</evidence>
<dbReference type="GO" id="GO:0042101">
    <property type="term" value="C:T cell receptor complex"/>
    <property type="evidence" value="ECO:0007669"/>
    <property type="project" value="UniProtKB-KW"/>
</dbReference>
<dbReference type="PROSITE" id="PS50835">
    <property type="entry name" value="IG_LIKE"/>
    <property type="match status" value="2"/>
</dbReference>
<feature type="chain" id="PRO_5019040537" description="Ig-like domain-containing protein" evidence="6">
    <location>
        <begin position="29"/>
        <end position="319"/>
    </location>
</feature>
<dbReference type="InterPro" id="IPR013783">
    <property type="entry name" value="Ig-like_fold"/>
</dbReference>
<evidence type="ECO:0000259" key="7">
    <source>
        <dbReference type="PROSITE" id="PS50835"/>
    </source>
</evidence>
<dbReference type="EMBL" id="BEZZ01001601">
    <property type="protein sequence ID" value="GCC19782.1"/>
    <property type="molecule type" value="Genomic_DNA"/>
</dbReference>
<dbReference type="Gene3D" id="2.60.40.10">
    <property type="entry name" value="Immunoglobulins"/>
    <property type="match status" value="2"/>
</dbReference>
<dbReference type="InterPro" id="IPR051287">
    <property type="entry name" value="TCR_variable_region"/>
</dbReference>
<dbReference type="AlphaFoldDB" id="A0A401RNS6"/>
<evidence type="ECO:0000256" key="1">
    <source>
        <dbReference type="ARBA" id="ARBA00022729"/>
    </source>
</evidence>
<dbReference type="InterPro" id="IPR013106">
    <property type="entry name" value="Ig_V-set"/>
</dbReference>
<protein>
    <recommendedName>
        <fullName evidence="7">Ig-like domain-containing protein</fullName>
    </recommendedName>
</protein>
<evidence type="ECO:0000256" key="2">
    <source>
        <dbReference type="ARBA" id="ARBA00023130"/>
    </source>
</evidence>
<reference evidence="8 9" key="1">
    <citation type="journal article" date="2018" name="Nat. Ecol. Evol.">
        <title>Shark genomes provide insights into elasmobranch evolution and the origin of vertebrates.</title>
        <authorList>
            <person name="Hara Y"/>
            <person name="Yamaguchi K"/>
            <person name="Onimaru K"/>
            <person name="Kadota M"/>
            <person name="Koyanagi M"/>
            <person name="Keeley SD"/>
            <person name="Tatsumi K"/>
            <person name="Tanaka K"/>
            <person name="Motone F"/>
            <person name="Kageyama Y"/>
            <person name="Nozu R"/>
            <person name="Adachi N"/>
            <person name="Nishimura O"/>
            <person name="Nakagawa R"/>
            <person name="Tanegashima C"/>
            <person name="Kiyatake I"/>
            <person name="Matsumoto R"/>
            <person name="Murakumo K"/>
            <person name="Nishida K"/>
            <person name="Terakita A"/>
            <person name="Kuratani S"/>
            <person name="Sato K"/>
            <person name="Hyodo S Kuraku.S."/>
        </authorList>
    </citation>
    <scope>NUCLEOTIDE SEQUENCE [LARGE SCALE GENOMIC DNA]</scope>
</reference>
<dbReference type="SUPFAM" id="SSF48726">
    <property type="entry name" value="Immunoglobulin"/>
    <property type="match status" value="2"/>
</dbReference>
<name>A0A401RNS6_CHIPU</name>
<evidence type="ECO:0000256" key="4">
    <source>
        <dbReference type="ARBA" id="ARBA00023319"/>
    </source>
</evidence>
<dbReference type="InterPro" id="IPR003599">
    <property type="entry name" value="Ig_sub"/>
</dbReference>
<keyword evidence="5" id="KW-0391">Immunity</keyword>
<feature type="domain" description="Ig-like" evidence="7">
    <location>
        <begin position="24"/>
        <end position="139"/>
    </location>
</feature>
<keyword evidence="1 6" id="KW-0732">Signal</keyword>
<feature type="domain" description="Ig-like" evidence="7">
    <location>
        <begin position="206"/>
        <end position="307"/>
    </location>
</feature>
<keyword evidence="2" id="KW-1064">Adaptive immunity</keyword>
<dbReference type="SMART" id="SM00409">
    <property type="entry name" value="IG"/>
    <property type="match status" value="2"/>
</dbReference>
<dbReference type="OMA" id="IAIFICK"/>
<dbReference type="Proteomes" id="UP000287033">
    <property type="component" value="Unassembled WGS sequence"/>
</dbReference>
<comment type="caution">
    <text evidence="8">The sequence shown here is derived from an EMBL/GenBank/DDBJ whole genome shotgun (WGS) entry which is preliminary data.</text>
</comment>
<dbReference type="Pfam" id="PF07686">
    <property type="entry name" value="V-set"/>
    <property type="match status" value="2"/>
</dbReference>
<feature type="signal peptide" evidence="6">
    <location>
        <begin position="1"/>
        <end position="28"/>
    </location>
</feature>
<dbReference type="SMART" id="SM00406">
    <property type="entry name" value="IGv"/>
    <property type="match status" value="2"/>
</dbReference>
<evidence type="ECO:0000256" key="3">
    <source>
        <dbReference type="ARBA" id="ARBA00023170"/>
    </source>
</evidence>
<accession>A0A401RNS6</accession>
<dbReference type="PANTHER" id="PTHR19367">
    <property type="entry name" value="T-CELL RECEPTOR ALPHA CHAIN V REGION"/>
    <property type="match status" value="1"/>
</dbReference>
<gene>
    <name evidence="8" type="ORF">chiPu_0018528</name>
</gene>
<keyword evidence="9" id="KW-1185">Reference proteome</keyword>
<organism evidence="8 9">
    <name type="scientific">Chiloscyllium punctatum</name>
    <name type="common">Brownbanded bambooshark</name>
    <name type="synonym">Hemiscyllium punctatum</name>
    <dbReference type="NCBI Taxonomy" id="137246"/>
    <lineage>
        <taxon>Eukaryota</taxon>
        <taxon>Metazoa</taxon>
        <taxon>Chordata</taxon>
        <taxon>Craniata</taxon>
        <taxon>Vertebrata</taxon>
        <taxon>Chondrichthyes</taxon>
        <taxon>Elasmobranchii</taxon>
        <taxon>Galeomorphii</taxon>
        <taxon>Galeoidea</taxon>
        <taxon>Orectolobiformes</taxon>
        <taxon>Hemiscylliidae</taxon>
        <taxon>Chiloscyllium</taxon>
    </lineage>
</organism>
<dbReference type="OrthoDB" id="9631130at2759"/>
<dbReference type="GO" id="GO:0002250">
    <property type="term" value="P:adaptive immune response"/>
    <property type="evidence" value="ECO:0007669"/>
    <property type="project" value="UniProtKB-KW"/>
</dbReference>